<accession>A0AAD4EXX6</accession>
<organism evidence="1 2">
    <name type="scientific">Staphylotrichum longicolle</name>
    <dbReference type="NCBI Taxonomy" id="669026"/>
    <lineage>
        <taxon>Eukaryota</taxon>
        <taxon>Fungi</taxon>
        <taxon>Dikarya</taxon>
        <taxon>Ascomycota</taxon>
        <taxon>Pezizomycotina</taxon>
        <taxon>Sordariomycetes</taxon>
        <taxon>Sordariomycetidae</taxon>
        <taxon>Sordariales</taxon>
        <taxon>Chaetomiaceae</taxon>
        <taxon>Staphylotrichum</taxon>
    </lineage>
</organism>
<keyword evidence="2" id="KW-1185">Reference proteome</keyword>
<comment type="caution">
    <text evidence="1">The sequence shown here is derived from an EMBL/GenBank/DDBJ whole genome shotgun (WGS) entry which is preliminary data.</text>
</comment>
<evidence type="ECO:0000313" key="2">
    <source>
        <dbReference type="Proteomes" id="UP001197093"/>
    </source>
</evidence>
<proteinExistence type="predicted"/>
<protein>
    <submittedName>
        <fullName evidence="1">Uncharacterized protein</fullName>
    </submittedName>
</protein>
<name>A0AAD4EXX6_9PEZI</name>
<reference evidence="1" key="1">
    <citation type="submission" date="2023-02" db="EMBL/GenBank/DDBJ databases">
        <authorList>
            <person name="Palmer J.M."/>
        </authorList>
    </citation>
    <scope>NUCLEOTIDE SEQUENCE</scope>
    <source>
        <strain evidence="1">FW57</strain>
    </source>
</reference>
<dbReference type="Proteomes" id="UP001197093">
    <property type="component" value="Unassembled WGS sequence"/>
</dbReference>
<gene>
    <name evidence="1" type="ORF">NEMBOFW57_006114</name>
</gene>
<evidence type="ECO:0000313" key="1">
    <source>
        <dbReference type="EMBL" id="KAG7289738.1"/>
    </source>
</evidence>
<dbReference type="EMBL" id="JAHCVI010000002">
    <property type="protein sequence ID" value="KAG7289738.1"/>
    <property type="molecule type" value="Genomic_DNA"/>
</dbReference>
<sequence length="181" mass="19992">MSTYSESDTEPGWDGPELPYFDPPLAGVSYGTKPGARVFGWPAKGGVYILRASAVEVEFLGYGRFEHVPRPDPTDPDTAADEEAHCNKMRQLGAVWWESEHAWAADLRAVRQIPQKKTFIATGWPAGGGVWVLSEDRGVASRKQAGMLFNAFTMEERCKMIEQLGGTFYANPKDCPHLDLA</sequence>
<dbReference type="AlphaFoldDB" id="A0AAD4EXX6"/>